<dbReference type="Proteomes" id="UP001232493">
    <property type="component" value="Chromosome"/>
</dbReference>
<proteinExistence type="predicted"/>
<keyword evidence="2" id="KW-1185">Reference proteome</keyword>
<gene>
    <name evidence="1" type="ORF">JRV97_01605</name>
</gene>
<dbReference type="Pfam" id="PF16236">
    <property type="entry name" value="DUF4895"/>
    <property type="match status" value="1"/>
</dbReference>
<dbReference type="RefSeq" id="WP_280999628.1">
    <property type="nucleotide sequence ID" value="NZ_CP069362.1"/>
</dbReference>
<dbReference type="EMBL" id="CP069362">
    <property type="protein sequence ID" value="WGS65277.1"/>
    <property type="molecule type" value="Genomic_DNA"/>
</dbReference>
<reference evidence="1 2" key="1">
    <citation type="submission" date="2021-02" db="EMBL/GenBank/DDBJ databases">
        <title>Characterization of Marinitoga sp. nov. str. BP5-C20A.</title>
        <authorList>
            <person name="Erauso G."/>
            <person name="Postec A."/>
        </authorList>
    </citation>
    <scope>NUCLEOTIDE SEQUENCE [LARGE SCALE GENOMIC DNA]</scope>
    <source>
        <strain evidence="1 2">BP5-C20A</strain>
    </source>
</reference>
<evidence type="ECO:0000313" key="2">
    <source>
        <dbReference type="Proteomes" id="UP001232493"/>
    </source>
</evidence>
<organism evidence="1 2">
    <name type="scientific">Marinitoga aeolica</name>
    <dbReference type="NCBI Taxonomy" id="2809031"/>
    <lineage>
        <taxon>Bacteria</taxon>
        <taxon>Thermotogati</taxon>
        <taxon>Thermotogota</taxon>
        <taxon>Thermotogae</taxon>
        <taxon>Petrotogales</taxon>
        <taxon>Petrotogaceae</taxon>
        <taxon>Marinitoga</taxon>
    </lineage>
</organism>
<accession>A0ABY8PRM9</accession>
<evidence type="ECO:0000313" key="1">
    <source>
        <dbReference type="EMBL" id="WGS65277.1"/>
    </source>
</evidence>
<sequence length="275" mass="32949">MKFEYDLNNVKELKDIAIKYFKEKKSKLADEYDHLIGFSIFDINNKFPSLNLFFDNEKRFFFALTPGKPSRYMSSLYPQKIENDTIDFFKGQYFKLARKYNKTVNVAATMSIYQSPFIIPCYYIKGDEGLIKKYVLSERLKGLRYISLYKYIDYELLDFILKSYNIWYFQGIYLYYFLNEVHLVFDIPEQYENTELINKTLIIELGKIAKTYIIKNNINLFDSYKIPDMNIKKPVLMVLKTNVWNLKEIDLEKIKSDINEKIDKAYSSVINTFKW</sequence>
<protein>
    <submittedName>
        <fullName evidence="1">DUF4895 domain-containing protein</fullName>
    </submittedName>
</protein>
<name>A0ABY8PRM9_9BACT</name>
<dbReference type="InterPro" id="IPR032606">
    <property type="entry name" value="DUF4895"/>
</dbReference>